<dbReference type="InterPro" id="IPR036196">
    <property type="entry name" value="Ptyr_pPase_sf"/>
</dbReference>
<name>A0A6J6TWT2_9ZZZZ</name>
<evidence type="ECO:0000256" key="4">
    <source>
        <dbReference type="ARBA" id="ARBA00022912"/>
    </source>
</evidence>
<dbReference type="Pfam" id="PF01451">
    <property type="entry name" value="LMWPc"/>
    <property type="match status" value="1"/>
</dbReference>
<evidence type="ECO:0000313" key="6">
    <source>
        <dbReference type="EMBL" id="CAB4750867.1"/>
    </source>
</evidence>
<dbReference type="PANTHER" id="PTHR11717:SF7">
    <property type="entry name" value="LOW MOLECULAR WEIGHT PHOSPHOTYROSINE PROTEIN PHOSPHATASE"/>
    <property type="match status" value="1"/>
</dbReference>
<evidence type="ECO:0000256" key="2">
    <source>
        <dbReference type="ARBA" id="ARBA00013064"/>
    </source>
</evidence>
<evidence type="ECO:0000256" key="3">
    <source>
        <dbReference type="ARBA" id="ARBA00022801"/>
    </source>
</evidence>
<sequence>MIKGLKTLPEIRITLVCMGNICRSPMAAAVLSSRTAEWNKPRIVVDSSGTGAWHIGQSAHPTSQKVWESAGYTYEHSARQFQSSDFFTTDLILVMDSSNFNKVINLADSEDSRGKVFYLRSFDPSLASIDPTSAQFHKLEVPDPYNQSIEAYQETLLMIEHAVDGLLQELKRQ</sequence>
<gene>
    <name evidence="6" type="ORF">UFOPK2816_00813</name>
</gene>
<dbReference type="EC" id="3.1.3.48" evidence="2"/>
<dbReference type="GO" id="GO:0004725">
    <property type="term" value="F:protein tyrosine phosphatase activity"/>
    <property type="evidence" value="ECO:0007669"/>
    <property type="project" value="UniProtKB-EC"/>
</dbReference>
<dbReference type="EMBL" id="CAEZZB010000106">
    <property type="protein sequence ID" value="CAB4750867.1"/>
    <property type="molecule type" value="Genomic_DNA"/>
</dbReference>
<dbReference type="InterPro" id="IPR050438">
    <property type="entry name" value="LMW_PTPase"/>
</dbReference>
<dbReference type="SUPFAM" id="SSF52788">
    <property type="entry name" value="Phosphotyrosine protein phosphatases I"/>
    <property type="match status" value="1"/>
</dbReference>
<accession>A0A6J6TWT2</accession>
<dbReference type="AlphaFoldDB" id="A0A6J6TWT2"/>
<dbReference type="CDD" id="cd16343">
    <property type="entry name" value="LMWPTP"/>
    <property type="match status" value="1"/>
</dbReference>
<evidence type="ECO:0000256" key="1">
    <source>
        <dbReference type="ARBA" id="ARBA00011063"/>
    </source>
</evidence>
<proteinExistence type="inferred from homology"/>
<comment type="similarity">
    <text evidence="1">Belongs to the low molecular weight phosphotyrosine protein phosphatase family.</text>
</comment>
<keyword evidence="4" id="KW-0904">Protein phosphatase</keyword>
<dbReference type="InterPro" id="IPR023485">
    <property type="entry name" value="Ptyr_pPase"/>
</dbReference>
<organism evidence="6">
    <name type="scientific">freshwater metagenome</name>
    <dbReference type="NCBI Taxonomy" id="449393"/>
    <lineage>
        <taxon>unclassified sequences</taxon>
        <taxon>metagenomes</taxon>
        <taxon>ecological metagenomes</taxon>
    </lineage>
</organism>
<dbReference type="PANTHER" id="PTHR11717">
    <property type="entry name" value="LOW MOLECULAR WEIGHT PROTEIN TYROSINE PHOSPHATASE"/>
    <property type="match status" value="1"/>
</dbReference>
<dbReference type="SMART" id="SM00226">
    <property type="entry name" value="LMWPc"/>
    <property type="match status" value="1"/>
</dbReference>
<dbReference type="Gene3D" id="3.40.50.2300">
    <property type="match status" value="1"/>
</dbReference>
<keyword evidence="3" id="KW-0378">Hydrolase</keyword>
<evidence type="ECO:0000259" key="5">
    <source>
        <dbReference type="SMART" id="SM00226"/>
    </source>
</evidence>
<reference evidence="6" key="1">
    <citation type="submission" date="2020-05" db="EMBL/GenBank/DDBJ databases">
        <authorList>
            <person name="Chiriac C."/>
            <person name="Salcher M."/>
            <person name="Ghai R."/>
            <person name="Kavagutti S V."/>
        </authorList>
    </citation>
    <scope>NUCLEOTIDE SEQUENCE</scope>
</reference>
<dbReference type="PRINTS" id="PR00719">
    <property type="entry name" value="LMWPTPASE"/>
</dbReference>
<dbReference type="InterPro" id="IPR017867">
    <property type="entry name" value="Tyr_phospatase_low_mol_wt"/>
</dbReference>
<feature type="domain" description="Phosphotyrosine protein phosphatase I" evidence="5">
    <location>
        <begin position="11"/>
        <end position="169"/>
    </location>
</feature>
<protein>
    <recommendedName>
        <fullName evidence="2">protein-tyrosine-phosphatase</fullName>
        <ecNumber evidence="2">3.1.3.48</ecNumber>
    </recommendedName>
</protein>